<proteinExistence type="evidence at transcript level"/>
<comment type="subcellular location">
    <subcellularLocation>
        <location evidence="1">Membrane</location>
    </subcellularLocation>
</comment>
<dbReference type="InterPro" id="IPR021863">
    <property type="entry name" value="FAS_N"/>
</dbReference>
<evidence type="ECO:0000256" key="10">
    <source>
        <dbReference type="SAM" id="Phobius"/>
    </source>
</evidence>
<dbReference type="PANTHER" id="PTHR32100">
    <property type="entry name" value="OMEGA-6 FATTY ACID DESATURASE, CHLOROPLASTIC"/>
    <property type="match status" value="1"/>
</dbReference>
<feature type="domain" description="Fatty acid desaturase" evidence="11">
    <location>
        <begin position="152"/>
        <end position="407"/>
    </location>
</feature>
<keyword evidence="5" id="KW-0276">Fatty acid metabolism</keyword>
<evidence type="ECO:0000256" key="8">
    <source>
        <dbReference type="ARBA" id="ARBA00023136"/>
    </source>
</evidence>
<feature type="transmembrane region" description="Helical" evidence="10">
    <location>
        <begin position="286"/>
        <end position="307"/>
    </location>
</feature>
<dbReference type="Pfam" id="PF00487">
    <property type="entry name" value="FA_desaturase"/>
    <property type="match status" value="1"/>
</dbReference>
<dbReference type="InterPro" id="IPR005804">
    <property type="entry name" value="FA_desaturase_dom"/>
</dbReference>
<keyword evidence="10" id="KW-1133">Transmembrane helix</keyword>
<dbReference type="EMBL" id="AY135564">
    <property type="protein sequence ID" value="AAN17502.1"/>
    <property type="molecule type" value="mRNA"/>
</dbReference>
<reference evidence="13" key="1">
    <citation type="journal article" date="2006" name="J. Exp. Bot.">
        <title>Contribution of omega-3 fatty acid desaturase and 3-ketoacyl-ACP synthase II (KASII) genes in the modulation of glycerolipid fatty acid composition during cold acclimation in birch leaves.</title>
        <authorList>
            <person name="Martz F."/>
            <person name="Kiviniemi S."/>
            <person name="Palva T.E."/>
            <person name="Sutinen M.L."/>
        </authorList>
    </citation>
    <scope>NUCLEOTIDE SEQUENCE</scope>
</reference>
<feature type="transmembrane region" description="Helical" evidence="10">
    <location>
        <begin position="131"/>
        <end position="149"/>
    </location>
</feature>
<evidence type="ECO:0000256" key="3">
    <source>
        <dbReference type="ARBA" id="ARBA00009295"/>
    </source>
</evidence>
<evidence type="ECO:0000256" key="9">
    <source>
        <dbReference type="ARBA" id="ARBA00023160"/>
    </source>
</evidence>
<evidence type="ECO:0000256" key="5">
    <source>
        <dbReference type="ARBA" id="ARBA00022832"/>
    </source>
</evidence>
<comment type="pathway">
    <text evidence="2">Lipid metabolism.</text>
</comment>
<evidence type="ECO:0000256" key="4">
    <source>
        <dbReference type="ARBA" id="ARBA00022516"/>
    </source>
</evidence>
<keyword evidence="10" id="KW-0812">Transmembrane</keyword>
<evidence type="ECO:0000259" key="11">
    <source>
        <dbReference type="Pfam" id="PF00487"/>
    </source>
</evidence>
<evidence type="ECO:0000256" key="6">
    <source>
        <dbReference type="ARBA" id="ARBA00023002"/>
    </source>
</evidence>
<evidence type="ECO:0000313" key="13">
    <source>
        <dbReference type="EMBL" id="AAN17502.1"/>
    </source>
</evidence>
<keyword evidence="8 10" id="KW-0472">Membrane</keyword>
<organism evidence="13">
    <name type="scientific">Betula pendula</name>
    <name type="common">European white birch</name>
    <name type="synonym">Betula verrucosa</name>
    <dbReference type="NCBI Taxonomy" id="3505"/>
    <lineage>
        <taxon>Eukaryota</taxon>
        <taxon>Viridiplantae</taxon>
        <taxon>Streptophyta</taxon>
        <taxon>Embryophyta</taxon>
        <taxon>Tracheophyta</taxon>
        <taxon>Spermatophyta</taxon>
        <taxon>Magnoliopsida</taxon>
        <taxon>eudicotyledons</taxon>
        <taxon>Gunneridae</taxon>
        <taxon>Pentapetalae</taxon>
        <taxon>rosids</taxon>
        <taxon>fabids</taxon>
        <taxon>Fagales</taxon>
        <taxon>Betulaceae</taxon>
        <taxon>Betula</taxon>
    </lineage>
</organism>
<feature type="transmembrane region" description="Helical" evidence="10">
    <location>
        <begin position="313"/>
        <end position="333"/>
    </location>
</feature>
<comment type="similarity">
    <text evidence="3">Belongs to the fatty acid desaturase type 1 family.</text>
</comment>
<dbReference type="Pfam" id="PF11960">
    <property type="entry name" value="DUF3474"/>
    <property type="match status" value="1"/>
</dbReference>
<evidence type="ECO:0000256" key="2">
    <source>
        <dbReference type="ARBA" id="ARBA00005189"/>
    </source>
</evidence>
<dbReference type="GO" id="GO:0016717">
    <property type="term" value="F:oxidoreductase activity, acting on paired donors, with oxidation of a pair of donors resulting in the reduction of molecular oxygen to two molecules of water"/>
    <property type="evidence" value="ECO:0007669"/>
    <property type="project" value="InterPro"/>
</dbReference>
<keyword evidence="4" id="KW-0444">Lipid biosynthesis</keyword>
<dbReference type="GO" id="GO:0016020">
    <property type="term" value="C:membrane"/>
    <property type="evidence" value="ECO:0007669"/>
    <property type="project" value="UniProtKB-SubCell"/>
</dbReference>
<accession>Q8H1X9</accession>
<name>Q8H1X9_BETPN</name>
<dbReference type="CDD" id="cd03507">
    <property type="entry name" value="Delta12-FADS-like"/>
    <property type="match status" value="1"/>
</dbReference>
<keyword evidence="6" id="KW-0560">Oxidoreductase</keyword>
<sequence>MASWVLSECGLKPLPQVFPRPRAGPISYKPSKIRFLHSNETGTDLKFHSKRVSSGCLRERNWGLKVSAPWRVASVEGEEEREERINGVNGFKEEEEPGFDPGAPPPFNLSNIRAAIPKHCWVKDPWRSVSYVVRDVVVVFALAAAAVYLNKWFVWPLYWAAQGTMFWALFVLGHDCGHGSFSNNHKLNSVVGHLLHSSILVPYHGWRISHRTHHQNHGHVENDESWHPLPERIYKNLDNLTKSFRFNAPFPLFAYPFYLWGRSPGKTGSHFDPNSDLFVPNERKDVITSTVCWTAMAALLVGLGFVMGPGQLLKLYGVPYWVFVMWLDLVTYLHHHGHGDKLPWYRGKEWSYLRGGLTTIDRDYGLINNIHHDIGTHVIHHLFPQIPHYHLIEATEAAKPVLGKYYREPQKSLPLPFHLIGSLIRSLKQDHYVSDSGDVVYYRTDPKISGSSKLK</sequence>
<dbReference type="InterPro" id="IPR012171">
    <property type="entry name" value="Fatty_acid_desaturase"/>
</dbReference>
<evidence type="ECO:0000256" key="7">
    <source>
        <dbReference type="ARBA" id="ARBA00023098"/>
    </source>
</evidence>
<keyword evidence="7" id="KW-0443">Lipid metabolism</keyword>
<dbReference type="GO" id="GO:0006633">
    <property type="term" value="P:fatty acid biosynthetic process"/>
    <property type="evidence" value="ECO:0007669"/>
    <property type="project" value="UniProtKB-KW"/>
</dbReference>
<evidence type="ECO:0000256" key="1">
    <source>
        <dbReference type="ARBA" id="ARBA00004370"/>
    </source>
</evidence>
<evidence type="ECO:0000259" key="12">
    <source>
        <dbReference type="Pfam" id="PF11960"/>
    </source>
</evidence>
<feature type="domain" description="Fatty acid desaturase N-terminal" evidence="12">
    <location>
        <begin position="1"/>
        <end position="144"/>
    </location>
</feature>
<dbReference type="AlphaFoldDB" id="Q8H1X9"/>
<keyword evidence="9" id="KW-0275">Fatty acid biosynthesis</keyword>
<protein>
    <submittedName>
        <fullName evidence="13">Omega-3 fatty acid desaturase</fullName>
    </submittedName>
</protein>